<sequence length="73" mass="8277">MAGEIDCPRFLVRVSAPVWAGCQPFSNHAHVLLFGPCHACLASLFLFCSCLIFQVRMVLFWNSDCQVFIRERA</sequence>
<reference evidence="2 3" key="1">
    <citation type="submission" date="2021-07" db="EMBL/GenBank/DDBJ databases">
        <authorList>
            <person name="Palmer J.M."/>
        </authorList>
    </citation>
    <scope>NUCLEOTIDE SEQUENCE [LARGE SCALE GENOMIC DNA]</scope>
    <source>
        <strain evidence="2 3">AT_MEX2019</strain>
        <tissue evidence="2">Muscle</tissue>
    </source>
</reference>
<dbReference type="EMBL" id="JAHUTI010070445">
    <property type="protein sequence ID" value="MED6255162.1"/>
    <property type="molecule type" value="Genomic_DNA"/>
</dbReference>
<accession>A0ABU7BWX4</accession>
<keyword evidence="1" id="KW-1133">Transmembrane helix</keyword>
<keyword evidence="1" id="KW-0812">Transmembrane</keyword>
<protein>
    <submittedName>
        <fullName evidence="2">Uncharacterized protein</fullName>
    </submittedName>
</protein>
<gene>
    <name evidence="2" type="ORF">ATANTOWER_005424</name>
</gene>
<name>A0ABU7BWX4_9TELE</name>
<keyword evidence="1" id="KW-0472">Membrane</keyword>
<evidence type="ECO:0000313" key="3">
    <source>
        <dbReference type="Proteomes" id="UP001345963"/>
    </source>
</evidence>
<comment type="caution">
    <text evidence="2">The sequence shown here is derived from an EMBL/GenBank/DDBJ whole genome shotgun (WGS) entry which is preliminary data.</text>
</comment>
<dbReference type="Proteomes" id="UP001345963">
    <property type="component" value="Unassembled WGS sequence"/>
</dbReference>
<feature type="transmembrane region" description="Helical" evidence="1">
    <location>
        <begin position="33"/>
        <end position="53"/>
    </location>
</feature>
<evidence type="ECO:0000256" key="1">
    <source>
        <dbReference type="SAM" id="Phobius"/>
    </source>
</evidence>
<evidence type="ECO:0000313" key="2">
    <source>
        <dbReference type="EMBL" id="MED6255162.1"/>
    </source>
</evidence>
<proteinExistence type="predicted"/>
<organism evidence="2 3">
    <name type="scientific">Ataeniobius toweri</name>
    <dbReference type="NCBI Taxonomy" id="208326"/>
    <lineage>
        <taxon>Eukaryota</taxon>
        <taxon>Metazoa</taxon>
        <taxon>Chordata</taxon>
        <taxon>Craniata</taxon>
        <taxon>Vertebrata</taxon>
        <taxon>Euteleostomi</taxon>
        <taxon>Actinopterygii</taxon>
        <taxon>Neopterygii</taxon>
        <taxon>Teleostei</taxon>
        <taxon>Neoteleostei</taxon>
        <taxon>Acanthomorphata</taxon>
        <taxon>Ovalentaria</taxon>
        <taxon>Atherinomorphae</taxon>
        <taxon>Cyprinodontiformes</taxon>
        <taxon>Goodeidae</taxon>
        <taxon>Ataeniobius</taxon>
    </lineage>
</organism>
<keyword evidence="3" id="KW-1185">Reference proteome</keyword>